<comment type="similarity">
    <text evidence="2">Belongs to the fimbrial protein family.</text>
</comment>
<dbReference type="InterPro" id="IPR036937">
    <property type="entry name" value="Adhesion_dom_fimbrial_sf"/>
</dbReference>
<evidence type="ECO:0000256" key="1">
    <source>
        <dbReference type="ARBA" id="ARBA00004561"/>
    </source>
</evidence>
<dbReference type="InterPro" id="IPR008966">
    <property type="entry name" value="Adhesion_dom_sf"/>
</dbReference>
<dbReference type="GO" id="GO:0043709">
    <property type="term" value="P:cell adhesion involved in single-species biofilm formation"/>
    <property type="evidence" value="ECO:0007669"/>
    <property type="project" value="TreeGrafter"/>
</dbReference>
<accession>A0A6I3W0L0</accession>
<dbReference type="Gene3D" id="2.60.40.1090">
    <property type="entry name" value="Fimbrial-type adhesion domain"/>
    <property type="match status" value="1"/>
</dbReference>
<evidence type="ECO:0000313" key="6">
    <source>
        <dbReference type="Proteomes" id="UP000438196"/>
    </source>
</evidence>
<dbReference type="OrthoDB" id="5957810at2"/>
<dbReference type="Proteomes" id="UP000438196">
    <property type="component" value="Unassembled WGS sequence"/>
</dbReference>
<name>A0A6I3W0L0_9PSED</name>
<protein>
    <submittedName>
        <fullName evidence="5">Type 1 fimbrial protein</fullName>
    </submittedName>
</protein>
<gene>
    <name evidence="5" type="ORF">GNF76_04880</name>
</gene>
<dbReference type="SUPFAM" id="SSF49401">
    <property type="entry name" value="Bacterial adhesins"/>
    <property type="match status" value="1"/>
</dbReference>
<evidence type="ECO:0000313" key="5">
    <source>
        <dbReference type="EMBL" id="MUF03655.1"/>
    </source>
</evidence>
<reference evidence="5 6" key="1">
    <citation type="submission" date="2019-11" db="EMBL/GenBank/DDBJ databases">
        <title>Pseudomonas karstica sp. nov. and Pseudomonas spelaei sp. nov. from karst caves.</title>
        <authorList>
            <person name="Zeman M."/>
        </authorList>
    </citation>
    <scope>NUCLEOTIDE SEQUENCE [LARGE SCALE GENOMIC DNA]</scope>
    <source>
        <strain evidence="5 6">CCM 7893</strain>
    </source>
</reference>
<evidence type="ECO:0000256" key="4">
    <source>
        <dbReference type="SAM" id="SignalP"/>
    </source>
</evidence>
<dbReference type="RefSeq" id="WP_155582242.1">
    <property type="nucleotide sequence ID" value="NZ_JBHSTH010000021.1"/>
</dbReference>
<proteinExistence type="inferred from homology"/>
<feature type="signal peptide" evidence="4">
    <location>
        <begin position="1"/>
        <end position="26"/>
    </location>
</feature>
<comment type="caution">
    <text evidence="5">The sequence shown here is derived from an EMBL/GenBank/DDBJ whole genome shotgun (WGS) entry which is preliminary data.</text>
</comment>
<dbReference type="InterPro" id="IPR050263">
    <property type="entry name" value="Bact_Fimbrial_Adh_Pro"/>
</dbReference>
<evidence type="ECO:0000256" key="2">
    <source>
        <dbReference type="ARBA" id="ARBA00006671"/>
    </source>
</evidence>
<keyword evidence="6" id="KW-1185">Reference proteome</keyword>
<dbReference type="GO" id="GO:0009289">
    <property type="term" value="C:pilus"/>
    <property type="evidence" value="ECO:0007669"/>
    <property type="project" value="InterPro"/>
</dbReference>
<keyword evidence="4" id="KW-0732">Signal</keyword>
<dbReference type="AlphaFoldDB" id="A0A6I3W0L0"/>
<dbReference type="PANTHER" id="PTHR33420">
    <property type="entry name" value="FIMBRIAL SUBUNIT ELFA-RELATED"/>
    <property type="match status" value="1"/>
</dbReference>
<dbReference type="InterPro" id="IPR039458">
    <property type="entry name" value="FimA-like"/>
</dbReference>
<organism evidence="5 6">
    <name type="scientific">Pseudomonas spelaei</name>
    <dbReference type="NCBI Taxonomy" id="1055469"/>
    <lineage>
        <taxon>Bacteria</taxon>
        <taxon>Pseudomonadati</taxon>
        <taxon>Pseudomonadota</taxon>
        <taxon>Gammaproteobacteria</taxon>
        <taxon>Pseudomonadales</taxon>
        <taxon>Pseudomonadaceae</taxon>
        <taxon>Pseudomonas</taxon>
    </lineage>
</organism>
<evidence type="ECO:0000256" key="3">
    <source>
        <dbReference type="ARBA" id="ARBA00023263"/>
    </source>
</evidence>
<feature type="chain" id="PRO_5026268077" evidence="4">
    <location>
        <begin position="27"/>
        <end position="186"/>
    </location>
</feature>
<comment type="subcellular location">
    <subcellularLocation>
        <location evidence="1">Fimbrium</location>
    </subcellularLocation>
</comment>
<keyword evidence="3" id="KW-0281">Fimbrium</keyword>
<dbReference type="EMBL" id="WNNK01000003">
    <property type="protein sequence ID" value="MUF03655.1"/>
    <property type="molecule type" value="Genomic_DNA"/>
</dbReference>
<dbReference type="Pfam" id="PF16970">
    <property type="entry name" value="FimA"/>
    <property type="match status" value="1"/>
</dbReference>
<dbReference type="PANTHER" id="PTHR33420:SF26">
    <property type="entry name" value="FIMBRIAL SUBUNIT"/>
    <property type="match status" value="1"/>
</dbReference>
<sequence length="186" mass="19142">MKRVILKTLAASGLAIVAVTPCLSFATDGVINFSGSITDVTCDINGKAPGEGNITNVDLGRTTPATFVSVGTASTFVPFKLQLSGSQCTNKAKVAIDFEQIGNIDPVTGNLKLIGSAPAQGVQIQIYNDTKDGKKILLGQAETAPQVATIAGNTATLSYKASYVSTAAAVTAGSGISYVRYTLSYQ</sequence>